<dbReference type="SUPFAM" id="SSF53098">
    <property type="entry name" value="Ribonuclease H-like"/>
    <property type="match status" value="1"/>
</dbReference>
<dbReference type="Pfam" id="PF00929">
    <property type="entry name" value="RNase_T"/>
    <property type="match status" value="1"/>
</dbReference>
<comment type="caution">
    <text evidence="5">The sequence shown here is derived from an EMBL/GenBank/DDBJ whole genome shotgun (WGS) entry which is preliminary data.</text>
</comment>
<keyword evidence="3" id="KW-0269">Exonuclease</keyword>
<dbReference type="GO" id="GO:0006260">
    <property type="term" value="P:DNA replication"/>
    <property type="evidence" value="ECO:0007669"/>
    <property type="project" value="InterPro"/>
</dbReference>
<evidence type="ECO:0000259" key="4">
    <source>
        <dbReference type="SMART" id="SM00479"/>
    </source>
</evidence>
<gene>
    <name evidence="5" type="ORF">BSTOLATCC_MIC37718</name>
</gene>
<dbReference type="Proteomes" id="UP001162131">
    <property type="component" value="Unassembled WGS sequence"/>
</dbReference>
<evidence type="ECO:0000313" key="6">
    <source>
        <dbReference type="Proteomes" id="UP001162131"/>
    </source>
</evidence>
<proteinExistence type="predicted"/>
<dbReference type="PANTHER" id="PTHR30231:SF4">
    <property type="entry name" value="PROTEIN NEN2"/>
    <property type="match status" value="1"/>
</dbReference>
<dbReference type="SMART" id="SM00479">
    <property type="entry name" value="EXOIII"/>
    <property type="match status" value="1"/>
</dbReference>
<dbReference type="EMBL" id="CAJZBQ010000037">
    <property type="protein sequence ID" value="CAG9324972.1"/>
    <property type="molecule type" value="Genomic_DNA"/>
</dbReference>
<dbReference type="GO" id="GO:0003677">
    <property type="term" value="F:DNA binding"/>
    <property type="evidence" value="ECO:0007669"/>
    <property type="project" value="InterPro"/>
</dbReference>
<dbReference type="GO" id="GO:0003887">
    <property type="term" value="F:DNA-directed DNA polymerase activity"/>
    <property type="evidence" value="ECO:0007669"/>
    <property type="project" value="InterPro"/>
</dbReference>
<evidence type="ECO:0000313" key="5">
    <source>
        <dbReference type="EMBL" id="CAG9324972.1"/>
    </source>
</evidence>
<dbReference type="PANTHER" id="PTHR30231">
    <property type="entry name" value="DNA POLYMERASE III SUBUNIT EPSILON"/>
    <property type="match status" value="1"/>
</dbReference>
<accession>A0AAU9JIP3</accession>
<evidence type="ECO:0000256" key="1">
    <source>
        <dbReference type="ARBA" id="ARBA00022722"/>
    </source>
</evidence>
<keyword evidence="2" id="KW-0378">Hydrolase</keyword>
<dbReference type="NCBIfam" id="TIGR00573">
    <property type="entry name" value="dnaq"/>
    <property type="match status" value="1"/>
</dbReference>
<keyword evidence="6" id="KW-1185">Reference proteome</keyword>
<organism evidence="5 6">
    <name type="scientific">Blepharisma stoltei</name>
    <dbReference type="NCBI Taxonomy" id="1481888"/>
    <lineage>
        <taxon>Eukaryota</taxon>
        <taxon>Sar</taxon>
        <taxon>Alveolata</taxon>
        <taxon>Ciliophora</taxon>
        <taxon>Postciliodesmatophora</taxon>
        <taxon>Heterotrichea</taxon>
        <taxon>Heterotrichida</taxon>
        <taxon>Blepharismidae</taxon>
        <taxon>Blepharisma</taxon>
    </lineage>
</organism>
<sequence length="248" mass="28572">MKAIPRSCLPMDKFQQLFPPLTSRLIIFDVETTGLDARYHEIIEIGAIEIIENEETRRFHEYACPARPISKSVSDVHGLTLESLEGEQDSLTIAGRFIEWIGDTNEAYIIGHNIKFDISFLEAALKVYNRINKENLQIPRNTICTLELIKIAFRRDSSLDQACKIFEIRDLKNRKKHGAMIDAELTMKLYFCMREWKFFSDTQGIASRKIKGKKGMKSTERVLPWENGVKKQKCDVVEVVDDSDINIV</sequence>
<dbReference type="GO" id="GO:0008408">
    <property type="term" value="F:3'-5' exonuclease activity"/>
    <property type="evidence" value="ECO:0007669"/>
    <property type="project" value="TreeGrafter"/>
</dbReference>
<dbReference type="CDD" id="cd06127">
    <property type="entry name" value="DEDDh"/>
    <property type="match status" value="1"/>
</dbReference>
<evidence type="ECO:0000256" key="2">
    <source>
        <dbReference type="ARBA" id="ARBA00022801"/>
    </source>
</evidence>
<reference evidence="5" key="1">
    <citation type="submission" date="2021-09" db="EMBL/GenBank/DDBJ databases">
        <authorList>
            <consortium name="AG Swart"/>
            <person name="Singh M."/>
            <person name="Singh A."/>
            <person name="Seah K."/>
            <person name="Emmerich C."/>
        </authorList>
    </citation>
    <scope>NUCLEOTIDE SEQUENCE</scope>
    <source>
        <strain evidence="5">ATCC30299</strain>
    </source>
</reference>
<dbReference type="InterPro" id="IPR036397">
    <property type="entry name" value="RNaseH_sf"/>
</dbReference>
<dbReference type="Gene3D" id="3.30.420.10">
    <property type="entry name" value="Ribonuclease H-like superfamily/Ribonuclease H"/>
    <property type="match status" value="1"/>
</dbReference>
<dbReference type="InterPro" id="IPR013520">
    <property type="entry name" value="Ribonucl_H"/>
</dbReference>
<protein>
    <recommendedName>
        <fullName evidence="4">Exonuclease domain-containing protein</fullName>
    </recommendedName>
</protein>
<dbReference type="InterPro" id="IPR012337">
    <property type="entry name" value="RNaseH-like_sf"/>
</dbReference>
<name>A0AAU9JIP3_9CILI</name>
<evidence type="ECO:0000256" key="3">
    <source>
        <dbReference type="ARBA" id="ARBA00022839"/>
    </source>
</evidence>
<dbReference type="InterPro" id="IPR006054">
    <property type="entry name" value="DnaQ"/>
</dbReference>
<keyword evidence="1" id="KW-0540">Nuclease</keyword>
<feature type="domain" description="Exonuclease" evidence="4">
    <location>
        <begin position="24"/>
        <end position="199"/>
    </location>
</feature>
<dbReference type="AlphaFoldDB" id="A0AAU9JIP3"/>